<gene>
    <name evidence="8" type="primary">purQ</name>
    <name evidence="8" type="ORF">YM304_23710</name>
</gene>
<organism evidence="8 9">
    <name type="scientific">Ilumatobacter coccineus (strain NBRC 103263 / KCTC 29153 / YM16-304)</name>
    <dbReference type="NCBI Taxonomy" id="1313172"/>
    <lineage>
        <taxon>Bacteria</taxon>
        <taxon>Bacillati</taxon>
        <taxon>Actinomycetota</taxon>
        <taxon>Acidimicrobiia</taxon>
        <taxon>Acidimicrobiales</taxon>
        <taxon>Ilumatobacteraceae</taxon>
        <taxon>Ilumatobacter</taxon>
    </lineage>
</organism>
<keyword evidence="9" id="KW-1185">Reference proteome</keyword>
<evidence type="ECO:0000256" key="4">
    <source>
        <dbReference type="ARBA" id="ARBA00022755"/>
    </source>
</evidence>
<evidence type="ECO:0000256" key="7">
    <source>
        <dbReference type="ARBA" id="ARBA00022962"/>
    </source>
</evidence>
<dbReference type="PANTHER" id="PTHR47552:SF1">
    <property type="entry name" value="PHOSPHORIBOSYLFORMYLGLYCINAMIDINE SYNTHASE SUBUNIT PURQ"/>
    <property type="match status" value="1"/>
</dbReference>
<keyword evidence="3" id="KW-0547">Nucleotide-binding</keyword>
<keyword evidence="1" id="KW-0963">Cytoplasm</keyword>
<keyword evidence="5" id="KW-0378">Hydrolase</keyword>
<dbReference type="Gene3D" id="3.40.50.880">
    <property type="match status" value="1"/>
</dbReference>
<dbReference type="SMART" id="SM01211">
    <property type="entry name" value="GATase_5"/>
    <property type="match status" value="1"/>
</dbReference>
<dbReference type="SUPFAM" id="SSF52317">
    <property type="entry name" value="Class I glutamine amidotransferase-like"/>
    <property type="match status" value="1"/>
</dbReference>
<dbReference type="PIRSF" id="PIRSF001586">
    <property type="entry name" value="FGAM_synth_I"/>
    <property type="match status" value="1"/>
</dbReference>
<evidence type="ECO:0000256" key="3">
    <source>
        <dbReference type="ARBA" id="ARBA00022741"/>
    </source>
</evidence>
<evidence type="ECO:0000256" key="1">
    <source>
        <dbReference type="ARBA" id="ARBA00022490"/>
    </source>
</evidence>
<dbReference type="EMBL" id="AP012057">
    <property type="protein sequence ID" value="BAN02685.1"/>
    <property type="molecule type" value="Genomic_DNA"/>
</dbReference>
<protein>
    <submittedName>
        <fullName evidence="8">Phosphoribosylformylglycinamidine synthase I</fullName>
        <ecNumber evidence="8">6.3.5.3</ecNumber>
    </submittedName>
</protein>
<accession>A0A6C7EC23</accession>
<keyword evidence="2 8" id="KW-0436">Ligase</keyword>
<dbReference type="GO" id="GO:0016787">
    <property type="term" value="F:hydrolase activity"/>
    <property type="evidence" value="ECO:0007669"/>
    <property type="project" value="UniProtKB-KW"/>
</dbReference>
<keyword evidence="7" id="KW-0315">Glutamine amidotransferase</keyword>
<dbReference type="GO" id="GO:0004642">
    <property type="term" value="F:phosphoribosylformylglycinamidine synthase activity"/>
    <property type="evidence" value="ECO:0007669"/>
    <property type="project" value="UniProtKB-EC"/>
</dbReference>
<dbReference type="OrthoDB" id="9804441at2"/>
<proteinExistence type="predicted"/>
<dbReference type="Pfam" id="PF13507">
    <property type="entry name" value="GATase_5"/>
    <property type="match status" value="1"/>
</dbReference>
<dbReference type="PROSITE" id="PS51273">
    <property type="entry name" value="GATASE_TYPE_1"/>
    <property type="match status" value="1"/>
</dbReference>
<evidence type="ECO:0000256" key="5">
    <source>
        <dbReference type="ARBA" id="ARBA00022801"/>
    </source>
</evidence>
<reference evidence="8 9" key="1">
    <citation type="journal article" date="2013" name="Int. J. Syst. Evol. Microbiol.">
        <title>Ilumatobacter nonamiense sp. nov. and Ilumatobacter coccineum sp. nov., isolated from seashore sand.</title>
        <authorList>
            <person name="Matsumoto A."/>
            <person name="Kasai H."/>
            <person name="Matsuo Y."/>
            <person name="Shizuri Y."/>
            <person name="Ichikawa N."/>
            <person name="Fujita N."/>
            <person name="Omura S."/>
            <person name="Takahashi Y."/>
        </authorList>
    </citation>
    <scope>NUCLEOTIDE SEQUENCE [LARGE SCALE GENOMIC DNA]</scope>
    <source>
        <strain evidence="9">NBRC 103263 / KCTC 29153 / YM16-304</strain>
    </source>
</reference>
<dbReference type="PANTHER" id="PTHR47552">
    <property type="entry name" value="PHOSPHORIBOSYLFORMYLGLYCINAMIDINE SYNTHASE SUBUNIT PURQ"/>
    <property type="match status" value="1"/>
</dbReference>
<evidence type="ECO:0000313" key="8">
    <source>
        <dbReference type="EMBL" id="BAN02685.1"/>
    </source>
</evidence>
<keyword evidence="4" id="KW-0658">Purine biosynthesis</keyword>
<dbReference type="InterPro" id="IPR010075">
    <property type="entry name" value="PRibForGlyAmidine_synth_PurQ"/>
</dbReference>
<evidence type="ECO:0000256" key="6">
    <source>
        <dbReference type="ARBA" id="ARBA00022840"/>
    </source>
</evidence>
<dbReference type="Proteomes" id="UP000011863">
    <property type="component" value="Chromosome"/>
</dbReference>
<dbReference type="GO" id="GO:0005524">
    <property type="term" value="F:ATP binding"/>
    <property type="evidence" value="ECO:0007669"/>
    <property type="project" value="UniProtKB-KW"/>
</dbReference>
<dbReference type="EC" id="6.3.5.3" evidence="8"/>
<dbReference type="AlphaFoldDB" id="A0A6C7EC23"/>
<keyword evidence="6" id="KW-0067">ATP-binding</keyword>
<evidence type="ECO:0000313" key="9">
    <source>
        <dbReference type="Proteomes" id="UP000011863"/>
    </source>
</evidence>
<evidence type="ECO:0000256" key="2">
    <source>
        <dbReference type="ARBA" id="ARBA00022598"/>
    </source>
</evidence>
<dbReference type="NCBIfam" id="TIGR01737">
    <property type="entry name" value="FGAM_synth_I"/>
    <property type="match status" value="1"/>
</dbReference>
<name>A0A6C7EC23_ILUCY</name>
<dbReference type="RefSeq" id="WP_015441932.1">
    <property type="nucleotide sequence ID" value="NC_020520.1"/>
</dbReference>
<sequence>MSRVSAVVIAGPGTNRDLDVKTALEMAGADVRVVLADELIETPRFLDDAQLAVVAGGFSYADSLGAGRMLALDLTVGLGDRLRQFVDKGRPVIGICNGFQVLTRARLLPGALGHNAQGTFDCRWVVLDAATKSNSVWTKGIDAPIHCPIAHGEGRYVHPDPASLDAAGQIALRYRSTNPNGSVDDIAGVSDSTGMVLGLMPHPENHIIPRQHPHHGRGGGGIDHLGLRLFENGVAHAKKL</sequence>
<dbReference type="InterPro" id="IPR029062">
    <property type="entry name" value="Class_I_gatase-like"/>
</dbReference>
<dbReference type="KEGG" id="aym:YM304_23710"/>
<dbReference type="GO" id="GO:0006189">
    <property type="term" value="P:'de novo' IMP biosynthetic process"/>
    <property type="evidence" value="ECO:0007669"/>
    <property type="project" value="InterPro"/>
</dbReference>